<geneLocation type="plasmid" evidence="1 2">
    <name>pRL7</name>
</geneLocation>
<dbReference type="AlphaFoldDB" id="Q1M9Y9"/>
<dbReference type="HOGENOM" id="CLU_2438686_0_0_5"/>
<evidence type="ECO:0000313" key="2">
    <source>
        <dbReference type="Proteomes" id="UP000006575"/>
    </source>
</evidence>
<evidence type="ECO:0000313" key="1">
    <source>
        <dbReference type="EMBL" id="CAK11552.1"/>
    </source>
</evidence>
<protein>
    <submittedName>
        <fullName evidence="1">Uncharacterized protein</fullName>
    </submittedName>
</protein>
<reference evidence="1 2" key="1">
    <citation type="journal article" date="2006" name="Genome Biol.">
        <title>The genome of Rhizobium leguminosarum has recognizable core and accessory components.</title>
        <authorList>
            <person name="Young J.W."/>
            <person name="Crossman L.C."/>
            <person name="Johnston A.W.B."/>
            <person name="Thomson N.R."/>
            <person name="Ghazoui Z.F."/>
            <person name="Hull K.H."/>
            <person name="Wexler M."/>
            <person name="Curson A.R.J."/>
            <person name="Todd J.D."/>
            <person name="Poole P.S."/>
            <person name="Mauchline T.H."/>
            <person name="East A.K."/>
            <person name="Quail M.A."/>
            <person name="Churcher C."/>
            <person name="Arrowsmith C."/>
            <person name="Cherevach A."/>
            <person name="Chillingworth T."/>
            <person name="Clarke K."/>
            <person name="Cronin A."/>
            <person name="Davis P."/>
            <person name="Fraser A."/>
            <person name="Hance Z."/>
            <person name="Hauser H."/>
            <person name="Jagels K."/>
            <person name="Moule S."/>
            <person name="Mungall K."/>
            <person name="Norbertczak H."/>
            <person name="Rabbinowitsch E."/>
            <person name="Sanders M."/>
            <person name="Simmonds M."/>
            <person name="Whitehead S."/>
            <person name="Parkhill J."/>
        </authorList>
    </citation>
    <scope>NUCLEOTIDE SEQUENCE [LARGE SCALE GENOMIC DNA]</scope>
    <source>
        <strain evidence="2">DSM 114642 / LMG 32736 / 3841</strain>
    </source>
</reference>
<keyword evidence="2" id="KW-1185">Reference proteome</keyword>
<proteinExistence type="predicted"/>
<gene>
    <name evidence="1" type="ordered locus">pRL70027</name>
</gene>
<dbReference type="EnsemblBacteria" id="CAK11552">
    <property type="protein sequence ID" value="CAK11552"/>
    <property type="gene ID" value="pRL70027"/>
</dbReference>
<accession>Q1M9Y9</accession>
<name>Q1M9Y9_RHIJ3</name>
<sequence>MHNLLQLGRRNSSRYAREKVTHYMKIKLSTSGIKRTRTAEWPAGRNNTIENSDDYPPMDNPELFMADRERRLMAMKRAVKARDEKHKNIK</sequence>
<dbReference type="KEGG" id="rle:pRL70027"/>
<dbReference type="EMBL" id="AM236081">
    <property type="protein sequence ID" value="CAK11552.1"/>
    <property type="molecule type" value="Genomic_DNA"/>
</dbReference>
<organism evidence="1 2">
    <name type="scientific">Rhizobium johnstonii (strain DSM 114642 / LMG 32736 / 3841)</name>
    <name type="common">Rhizobium leguminosarum bv. viciae</name>
    <dbReference type="NCBI Taxonomy" id="216596"/>
    <lineage>
        <taxon>Bacteria</taxon>
        <taxon>Pseudomonadati</taxon>
        <taxon>Pseudomonadota</taxon>
        <taxon>Alphaproteobacteria</taxon>
        <taxon>Hyphomicrobiales</taxon>
        <taxon>Rhizobiaceae</taxon>
        <taxon>Rhizobium/Agrobacterium group</taxon>
        <taxon>Rhizobium</taxon>
        <taxon>Rhizobium johnstonii</taxon>
    </lineage>
</organism>
<keyword evidence="1" id="KW-0614">Plasmid</keyword>
<dbReference type="Proteomes" id="UP000006575">
    <property type="component" value="Plasmid pRL7"/>
</dbReference>